<dbReference type="AlphaFoldDB" id="A0A5D2CJD8"/>
<dbReference type="EMBL" id="CM017705">
    <property type="protein sequence ID" value="TYG69499.1"/>
    <property type="molecule type" value="Genomic_DNA"/>
</dbReference>
<proteinExistence type="predicted"/>
<reference evidence="1 2" key="1">
    <citation type="submission" date="2019-06" db="EMBL/GenBank/DDBJ databases">
        <title>WGS assembly of Gossypium darwinii.</title>
        <authorList>
            <person name="Chen Z.J."/>
            <person name="Sreedasyam A."/>
            <person name="Ando A."/>
            <person name="Song Q."/>
            <person name="De L."/>
            <person name="Hulse-Kemp A."/>
            <person name="Ding M."/>
            <person name="Ye W."/>
            <person name="Kirkbride R."/>
            <person name="Jenkins J."/>
            <person name="Plott C."/>
            <person name="Lovell J."/>
            <person name="Lin Y.-M."/>
            <person name="Vaughn R."/>
            <person name="Liu B."/>
            <person name="Li W."/>
            <person name="Simpson S."/>
            <person name="Scheffler B."/>
            <person name="Saski C."/>
            <person name="Grover C."/>
            <person name="Hu G."/>
            <person name="Conover J."/>
            <person name="Carlson J."/>
            <person name="Shu S."/>
            <person name="Boston L."/>
            <person name="Williams M."/>
            <person name="Peterson D."/>
            <person name="Mcgee K."/>
            <person name="Jones D."/>
            <person name="Wendel J."/>
            <person name="Stelly D."/>
            <person name="Grimwood J."/>
            <person name="Schmutz J."/>
        </authorList>
    </citation>
    <scope>NUCLEOTIDE SEQUENCE [LARGE SCALE GENOMIC DNA]</scope>
    <source>
        <strain evidence="1">1808015.09</strain>
    </source>
</reference>
<keyword evidence="2" id="KW-1185">Reference proteome</keyword>
<evidence type="ECO:0000313" key="2">
    <source>
        <dbReference type="Proteomes" id="UP000323506"/>
    </source>
</evidence>
<accession>A0A5D2CJD8</accession>
<name>A0A5D2CJD8_GOSDA</name>
<evidence type="ECO:0000313" key="1">
    <source>
        <dbReference type="EMBL" id="TYG69499.1"/>
    </source>
</evidence>
<protein>
    <submittedName>
        <fullName evidence="1">Uncharacterized protein</fullName>
    </submittedName>
</protein>
<dbReference type="Proteomes" id="UP000323506">
    <property type="component" value="Chromosome D05"/>
</dbReference>
<gene>
    <name evidence="1" type="ORF">ES288_D05G235300v1</name>
</gene>
<sequence length="76" mass="8502">MKAEKPEFQGFQSSAMGTVEENCRKCNSFKKEVCLAKSASGFHSPFSLFIKLEGQDGVGCMNSFTQYAMPRDSRHK</sequence>
<organism evidence="1 2">
    <name type="scientific">Gossypium darwinii</name>
    <name type="common">Darwin's cotton</name>
    <name type="synonym">Gossypium barbadense var. darwinii</name>
    <dbReference type="NCBI Taxonomy" id="34276"/>
    <lineage>
        <taxon>Eukaryota</taxon>
        <taxon>Viridiplantae</taxon>
        <taxon>Streptophyta</taxon>
        <taxon>Embryophyta</taxon>
        <taxon>Tracheophyta</taxon>
        <taxon>Spermatophyta</taxon>
        <taxon>Magnoliopsida</taxon>
        <taxon>eudicotyledons</taxon>
        <taxon>Gunneridae</taxon>
        <taxon>Pentapetalae</taxon>
        <taxon>rosids</taxon>
        <taxon>malvids</taxon>
        <taxon>Malvales</taxon>
        <taxon>Malvaceae</taxon>
        <taxon>Malvoideae</taxon>
        <taxon>Gossypium</taxon>
    </lineage>
</organism>